<sequence length="760" mass="85449">MAAKNAKAGDTLLGLPYEILLKILRARELDQDDWKSLRLTCRQLAYGPTISCLFHTVGISRLRRDVDAFIGIASESRLAAQVRVITWHELLSNVPVCVPVIDPSNVPTGATDWMHSFNQDVLRTIAHQVLSLDWVPTPQERDHDFEAPSRPEVLPLAQILQAADSMPGVHTLVSKPMDPDYPLTSSRATQCYPLTAQALLGDYFRINRSASDRRNRGLFDFLLSLAASRPPGCYITRLYISDENMNTGSFSAHIDSALHQNAFRNLTHFDVCVSDWGHPHKLLQLGQCVRTAAKLQSLHICAEKPWFDASALDAILAGRVPGATGTMLPPTPEDTELIWQNLCELQITSCTFRIGTVDTLRDFMRRQAHSLRTLCLKDCRITAKILLTLATGNVSAAAINLERFIILTSEAGDTDPGFEDLSEFGFPEEDPDSSDHFPDPLLQPHKVGEKQLVDFMNGSFAPEPSKSGSILAAELKNVRGGCLIYTHVPIFDSSDFQSGSVPDTRARCDIVCSMYDLEEIKALDMENGDIRDLEGHSYMEGTDFNPSEKIHREWDDDFTDLREASDGEQVAGSSNSGHRHPESIDGKPEDGLRWVVARDPNRDVYYWQEPDNADIHLPDSTSPYGEYTSRRYRTEVWRFNHHTGETALGRDALEYWEDWDGEGAGDVAEALPVGYTMRAFINQTAKPSMIGPRFECSREYIKAKGGIKYNLKKGGKIPWLAYDSVREEEIFGEYVNRHNWTESELKGWEWSHPEHESWYS</sequence>
<dbReference type="Gene3D" id="3.80.10.10">
    <property type="entry name" value="Ribonuclease Inhibitor"/>
    <property type="match status" value="1"/>
</dbReference>
<organism evidence="2 3">
    <name type="scientific">Rhypophila decipiens</name>
    <dbReference type="NCBI Taxonomy" id="261697"/>
    <lineage>
        <taxon>Eukaryota</taxon>
        <taxon>Fungi</taxon>
        <taxon>Dikarya</taxon>
        <taxon>Ascomycota</taxon>
        <taxon>Pezizomycotina</taxon>
        <taxon>Sordariomycetes</taxon>
        <taxon>Sordariomycetidae</taxon>
        <taxon>Sordariales</taxon>
        <taxon>Naviculisporaceae</taxon>
        <taxon>Rhypophila</taxon>
    </lineage>
</organism>
<feature type="compositionally biased region" description="Basic and acidic residues" evidence="1">
    <location>
        <begin position="579"/>
        <end position="592"/>
    </location>
</feature>
<accession>A0AAN6Y2P7</accession>
<reference evidence="2" key="2">
    <citation type="submission" date="2023-05" db="EMBL/GenBank/DDBJ databases">
        <authorList>
            <consortium name="Lawrence Berkeley National Laboratory"/>
            <person name="Steindorff A."/>
            <person name="Hensen N."/>
            <person name="Bonometti L."/>
            <person name="Westerberg I."/>
            <person name="Brannstrom I.O."/>
            <person name="Guillou S."/>
            <person name="Cros-Aarteil S."/>
            <person name="Calhoun S."/>
            <person name="Haridas S."/>
            <person name="Kuo A."/>
            <person name="Mondo S."/>
            <person name="Pangilinan J."/>
            <person name="Riley R."/>
            <person name="Labutti K."/>
            <person name="Andreopoulos B."/>
            <person name="Lipzen A."/>
            <person name="Chen C."/>
            <person name="Yanf M."/>
            <person name="Daum C."/>
            <person name="Ng V."/>
            <person name="Clum A."/>
            <person name="Ohm R."/>
            <person name="Martin F."/>
            <person name="Silar P."/>
            <person name="Natvig D."/>
            <person name="Lalanne C."/>
            <person name="Gautier V."/>
            <person name="Ament-Velasquez S.L."/>
            <person name="Kruys A."/>
            <person name="Hutchinson M.I."/>
            <person name="Powell A.J."/>
            <person name="Barry K."/>
            <person name="Miller A.N."/>
            <person name="Grigoriev I.V."/>
            <person name="Debuchy R."/>
            <person name="Gladieux P."/>
            <person name="Thoren M.H."/>
            <person name="Johannesson H."/>
        </authorList>
    </citation>
    <scope>NUCLEOTIDE SEQUENCE</scope>
    <source>
        <strain evidence="2">PSN293</strain>
    </source>
</reference>
<dbReference type="EMBL" id="MU858147">
    <property type="protein sequence ID" value="KAK4211519.1"/>
    <property type="molecule type" value="Genomic_DNA"/>
</dbReference>
<keyword evidence="3" id="KW-1185">Reference proteome</keyword>
<reference evidence="2" key="1">
    <citation type="journal article" date="2023" name="Mol. Phylogenet. Evol.">
        <title>Genome-scale phylogeny and comparative genomics of the fungal order Sordariales.</title>
        <authorList>
            <person name="Hensen N."/>
            <person name="Bonometti L."/>
            <person name="Westerberg I."/>
            <person name="Brannstrom I.O."/>
            <person name="Guillou S."/>
            <person name="Cros-Aarteil S."/>
            <person name="Calhoun S."/>
            <person name="Haridas S."/>
            <person name="Kuo A."/>
            <person name="Mondo S."/>
            <person name="Pangilinan J."/>
            <person name="Riley R."/>
            <person name="LaButti K."/>
            <person name="Andreopoulos B."/>
            <person name="Lipzen A."/>
            <person name="Chen C."/>
            <person name="Yan M."/>
            <person name="Daum C."/>
            <person name="Ng V."/>
            <person name="Clum A."/>
            <person name="Steindorff A."/>
            <person name="Ohm R.A."/>
            <person name="Martin F."/>
            <person name="Silar P."/>
            <person name="Natvig D.O."/>
            <person name="Lalanne C."/>
            <person name="Gautier V."/>
            <person name="Ament-Velasquez S.L."/>
            <person name="Kruys A."/>
            <person name="Hutchinson M.I."/>
            <person name="Powell A.J."/>
            <person name="Barry K."/>
            <person name="Miller A.N."/>
            <person name="Grigoriev I.V."/>
            <person name="Debuchy R."/>
            <person name="Gladieux P."/>
            <person name="Hiltunen Thoren M."/>
            <person name="Johannesson H."/>
        </authorList>
    </citation>
    <scope>NUCLEOTIDE SEQUENCE</scope>
    <source>
        <strain evidence="2">PSN293</strain>
    </source>
</reference>
<evidence type="ECO:0008006" key="4">
    <source>
        <dbReference type="Google" id="ProtNLM"/>
    </source>
</evidence>
<proteinExistence type="predicted"/>
<comment type="caution">
    <text evidence="2">The sequence shown here is derived from an EMBL/GenBank/DDBJ whole genome shotgun (WGS) entry which is preliminary data.</text>
</comment>
<gene>
    <name evidence="2" type="ORF">QBC37DRAFT_426803</name>
</gene>
<dbReference type="Proteomes" id="UP001301769">
    <property type="component" value="Unassembled WGS sequence"/>
</dbReference>
<evidence type="ECO:0000256" key="1">
    <source>
        <dbReference type="SAM" id="MobiDB-lite"/>
    </source>
</evidence>
<name>A0AAN6Y2P7_9PEZI</name>
<evidence type="ECO:0000313" key="3">
    <source>
        <dbReference type="Proteomes" id="UP001301769"/>
    </source>
</evidence>
<evidence type="ECO:0000313" key="2">
    <source>
        <dbReference type="EMBL" id="KAK4211519.1"/>
    </source>
</evidence>
<dbReference type="InterPro" id="IPR032675">
    <property type="entry name" value="LRR_dom_sf"/>
</dbReference>
<dbReference type="AlphaFoldDB" id="A0AAN6Y2P7"/>
<feature type="region of interest" description="Disordered" evidence="1">
    <location>
        <begin position="565"/>
        <end position="592"/>
    </location>
</feature>
<protein>
    <recommendedName>
        <fullName evidence="4">F-box domain-containing protein</fullName>
    </recommendedName>
</protein>